<feature type="binding site" evidence="7">
    <location>
        <begin position="214"/>
        <end position="215"/>
    </location>
    <ligand>
        <name>substrate</name>
    </ligand>
</feature>
<reference evidence="11" key="1">
    <citation type="submission" date="2017-09" db="EMBL/GenBank/DDBJ databases">
        <authorList>
            <person name="Varghese N."/>
            <person name="Submissions S."/>
        </authorList>
    </citation>
    <scope>NUCLEOTIDE SEQUENCE [LARGE SCALE GENOMIC DNA]</scope>
    <source>
        <strain evidence="11">DSM 44270</strain>
    </source>
</reference>
<dbReference type="Pfam" id="PF01979">
    <property type="entry name" value="Amidohydro_1"/>
    <property type="match status" value="1"/>
</dbReference>
<organism evidence="10 11">
    <name type="scientific">Blastococcus haudaquaticus</name>
    <dbReference type="NCBI Taxonomy" id="1938745"/>
    <lineage>
        <taxon>Bacteria</taxon>
        <taxon>Bacillati</taxon>
        <taxon>Actinomycetota</taxon>
        <taxon>Actinomycetes</taxon>
        <taxon>Geodermatophilales</taxon>
        <taxon>Geodermatophilaceae</taxon>
        <taxon>Blastococcus</taxon>
    </lineage>
</organism>
<feature type="binding site" evidence="8">
    <location>
        <position position="124"/>
    </location>
    <ligand>
        <name>Zn(2+)</name>
        <dbReference type="ChEBI" id="CHEBI:29105"/>
    </ligand>
</feature>
<name>A0A286GXR8_9ACTN</name>
<feature type="binding site" evidence="8">
    <location>
        <position position="190"/>
    </location>
    <ligand>
        <name>Zn(2+)</name>
        <dbReference type="ChEBI" id="CHEBI:29105"/>
    </ligand>
</feature>
<dbReference type="Gene3D" id="2.30.40.10">
    <property type="entry name" value="Urease, subunit C, domain 1"/>
    <property type="match status" value="1"/>
</dbReference>
<evidence type="ECO:0000313" key="10">
    <source>
        <dbReference type="EMBL" id="SOE00281.1"/>
    </source>
</evidence>
<evidence type="ECO:0000256" key="1">
    <source>
        <dbReference type="ARBA" id="ARBA00010716"/>
    </source>
</evidence>
<dbReference type="GO" id="GO:0006046">
    <property type="term" value="P:N-acetylglucosamine catabolic process"/>
    <property type="evidence" value="ECO:0007669"/>
    <property type="project" value="TreeGrafter"/>
</dbReference>
<comment type="cofactor">
    <cofactor evidence="8">
        <name>a divalent metal cation</name>
        <dbReference type="ChEBI" id="CHEBI:60240"/>
    </cofactor>
    <text evidence="8">Binds 1 divalent metal cation per subunit.</text>
</comment>
<comment type="similarity">
    <text evidence="1 5">Belongs to the metallo-dependent hydrolases superfamily. NagA family.</text>
</comment>
<dbReference type="InterPro" id="IPR032466">
    <property type="entry name" value="Metal_Hydrolase"/>
</dbReference>
<evidence type="ECO:0000256" key="2">
    <source>
        <dbReference type="ARBA" id="ARBA00022723"/>
    </source>
</evidence>
<proteinExistence type="inferred from homology"/>
<evidence type="ECO:0000256" key="6">
    <source>
        <dbReference type="PIRSR" id="PIRSR038994-1"/>
    </source>
</evidence>
<dbReference type="AlphaFoldDB" id="A0A286GXR8"/>
<evidence type="ECO:0000313" key="11">
    <source>
        <dbReference type="Proteomes" id="UP000219482"/>
    </source>
</evidence>
<keyword evidence="4 5" id="KW-0119">Carbohydrate metabolism</keyword>
<gene>
    <name evidence="10" type="ORF">SAMN06272739_2514</name>
</gene>
<dbReference type="EMBL" id="OCNK01000003">
    <property type="protein sequence ID" value="SOE00281.1"/>
    <property type="molecule type" value="Genomic_DNA"/>
</dbReference>
<feature type="binding site" evidence="7">
    <location>
        <position position="135"/>
    </location>
    <ligand>
        <name>substrate</name>
    </ligand>
</feature>
<evidence type="ECO:0000259" key="9">
    <source>
        <dbReference type="Pfam" id="PF01979"/>
    </source>
</evidence>
<evidence type="ECO:0000256" key="7">
    <source>
        <dbReference type="PIRSR" id="PIRSR038994-2"/>
    </source>
</evidence>
<feature type="binding site" evidence="7">
    <location>
        <begin position="302"/>
        <end position="304"/>
    </location>
    <ligand>
        <name>substrate</name>
    </ligand>
</feature>
<dbReference type="InterPro" id="IPR006680">
    <property type="entry name" value="Amidohydro-rel"/>
</dbReference>
<dbReference type="PIRSF" id="PIRSF038994">
    <property type="entry name" value="NagA"/>
    <property type="match status" value="1"/>
</dbReference>
<dbReference type="InterPro" id="IPR003764">
    <property type="entry name" value="GlcNAc_6-P_deAcase"/>
</dbReference>
<dbReference type="Proteomes" id="UP000219482">
    <property type="component" value="Unassembled WGS sequence"/>
</dbReference>
<keyword evidence="11" id="KW-1185">Reference proteome</keyword>
<dbReference type="InterPro" id="IPR011059">
    <property type="entry name" value="Metal-dep_hydrolase_composite"/>
</dbReference>
<protein>
    <submittedName>
        <fullName evidence="10">N-acetylglucosamine 6-phosphate deacetylase</fullName>
    </submittedName>
</protein>
<evidence type="ECO:0000256" key="8">
    <source>
        <dbReference type="PIRSR" id="PIRSR038994-3"/>
    </source>
</evidence>
<sequence length="377" mass="38013">MTVLLHGARVLDAAGIVADGWVLFDGPLIAATGTGEPPPADRAVDLAGAWLTPGFVDLHLHGGGGSAFDDGTASIVAALRTHRAHGTTRSVVSLVANPLEVLEARLDEIAGLTGTHGVLGAHLEGPFLAPSRCGAHDPRFLRTPAVADVDRLLDAARGTLRQLTVAPELPGAVAAIEQLAAAGVTVAVGHTEADLATTGRAFDAGARLLTHAFNAMPGLHHRAPGPVLAAVADERVTLEVVLDGVHVHPGLVALLAAGAPGRIALVSDAMAAAGTGDGSYALGGLRVDVRDGRAVLEGTGTIAGSTLTLDTALRLAVDVAGLDPVTTVTALTATPARAIGLGNRFGRLAPGYAADAVVLGDDWSVRAVWADGEPVPR</sequence>
<feature type="binding site" evidence="7">
    <location>
        <position position="246"/>
    </location>
    <ligand>
        <name>substrate</name>
    </ligand>
</feature>
<dbReference type="PANTHER" id="PTHR11113">
    <property type="entry name" value="N-ACETYLGLUCOSAMINE-6-PHOSPHATE DEACETYLASE"/>
    <property type="match status" value="1"/>
</dbReference>
<dbReference type="RefSeq" id="WP_097184270.1">
    <property type="nucleotide sequence ID" value="NZ_OCNK01000003.1"/>
</dbReference>
<evidence type="ECO:0000256" key="4">
    <source>
        <dbReference type="ARBA" id="ARBA00023277"/>
    </source>
</evidence>
<dbReference type="NCBIfam" id="TIGR00221">
    <property type="entry name" value="nagA"/>
    <property type="match status" value="1"/>
</dbReference>
<evidence type="ECO:0000256" key="5">
    <source>
        <dbReference type="PIRNR" id="PIRNR038994"/>
    </source>
</evidence>
<accession>A0A286GXR8</accession>
<feature type="active site" description="Proton donor/acceptor" evidence="6">
    <location>
        <position position="268"/>
    </location>
</feature>
<keyword evidence="2 8" id="KW-0479">Metal-binding</keyword>
<dbReference type="OrthoDB" id="9776488at2"/>
<dbReference type="Gene3D" id="3.20.20.140">
    <property type="entry name" value="Metal-dependent hydrolases"/>
    <property type="match status" value="1"/>
</dbReference>
<dbReference type="GO" id="GO:0046872">
    <property type="term" value="F:metal ion binding"/>
    <property type="evidence" value="ECO:0007669"/>
    <property type="project" value="UniProtKB-KW"/>
</dbReference>
<feature type="binding site" evidence="8">
    <location>
        <position position="211"/>
    </location>
    <ligand>
        <name>Zn(2+)</name>
        <dbReference type="ChEBI" id="CHEBI:29105"/>
    </ligand>
</feature>
<dbReference type="SUPFAM" id="SSF51338">
    <property type="entry name" value="Composite domain of metallo-dependent hydrolases"/>
    <property type="match status" value="1"/>
</dbReference>
<dbReference type="CDD" id="cd00854">
    <property type="entry name" value="NagA"/>
    <property type="match status" value="1"/>
</dbReference>
<keyword evidence="3 5" id="KW-0378">Hydrolase</keyword>
<evidence type="ECO:0000256" key="3">
    <source>
        <dbReference type="ARBA" id="ARBA00022801"/>
    </source>
</evidence>
<dbReference type="SUPFAM" id="SSF51556">
    <property type="entry name" value="Metallo-dependent hydrolases"/>
    <property type="match status" value="1"/>
</dbReference>
<feature type="binding site" evidence="7">
    <location>
        <position position="222"/>
    </location>
    <ligand>
        <name>substrate</name>
    </ligand>
</feature>
<dbReference type="GO" id="GO:0008448">
    <property type="term" value="F:N-acetylglucosamine-6-phosphate deacetylase activity"/>
    <property type="evidence" value="ECO:0007669"/>
    <property type="project" value="InterPro"/>
</dbReference>
<feature type="domain" description="Amidohydrolase-related" evidence="9">
    <location>
        <begin position="51"/>
        <end position="375"/>
    </location>
</feature>
<dbReference type="PANTHER" id="PTHR11113:SF14">
    <property type="entry name" value="N-ACETYLGLUCOSAMINE-6-PHOSPHATE DEACETYLASE"/>
    <property type="match status" value="1"/>
</dbReference>